<dbReference type="EMBL" id="KB446558">
    <property type="protein sequence ID" value="EME83649.1"/>
    <property type="molecule type" value="Genomic_DNA"/>
</dbReference>
<dbReference type="HOGENOM" id="CLU_360602_0_0_1"/>
<dbReference type="AlphaFoldDB" id="M2ZXD5"/>
<dbReference type="RefSeq" id="XP_007926816.1">
    <property type="nucleotide sequence ID" value="XM_007928625.1"/>
</dbReference>
<evidence type="ECO:0000313" key="3">
    <source>
        <dbReference type="Proteomes" id="UP000016932"/>
    </source>
</evidence>
<feature type="region of interest" description="Disordered" evidence="1">
    <location>
        <begin position="204"/>
        <end position="239"/>
    </location>
</feature>
<protein>
    <submittedName>
        <fullName evidence="2">Uncharacterized protein</fullName>
    </submittedName>
</protein>
<reference evidence="2 3" key="1">
    <citation type="journal article" date="2012" name="PLoS Pathog.">
        <title>Diverse lifestyles and strategies of plant pathogenesis encoded in the genomes of eighteen Dothideomycetes fungi.</title>
        <authorList>
            <person name="Ohm R.A."/>
            <person name="Feau N."/>
            <person name="Henrissat B."/>
            <person name="Schoch C.L."/>
            <person name="Horwitz B.A."/>
            <person name="Barry K.W."/>
            <person name="Condon B.J."/>
            <person name="Copeland A.C."/>
            <person name="Dhillon B."/>
            <person name="Glaser F."/>
            <person name="Hesse C.N."/>
            <person name="Kosti I."/>
            <person name="LaButti K."/>
            <person name="Lindquist E.A."/>
            <person name="Lucas S."/>
            <person name="Salamov A.A."/>
            <person name="Bradshaw R.E."/>
            <person name="Ciuffetti L."/>
            <person name="Hamelin R.C."/>
            <person name="Kema G.H.J."/>
            <person name="Lawrence C."/>
            <person name="Scott J.A."/>
            <person name="Spatafora J.W."/>
            <person name="Turgeon B.G."/>
            <person name="de Wit P.J.G.M."/>
            <person name="Zhong S."/>
            <person name="Goodwin S.B."/>
            <person name="Grigoriev I.V."/>
        </authorList>
    </citation>
    <scope>NUCLEOTIDE SEQUENCE [LARGE SCALE GENOMIC DNA]</scope>
    <source>
        <strain evidence="2 3">CIRAD86</strain>
    </source>
</reference>
<dbReference type="Proteomes" id="UP000016932">
    <property type="component" value="Unassembled WGS sequence"/>
</dbReference>
<dbReference type="KEGG" id="pfj:MYCFIDRAFT_175077"/>
<feature type="compositionally biased region" description="Polar residues" evidence="1">
    <location>
        <begin position="204"/>
        <end position="218"/>
    </location>
</feature>
<evidence type="ECO:0000313" key="2">
    <source>
        <dbReference type="EMBL" id="EME83649.1"/>
    </source>
</evidence>
<feature type="compositionally biased region" description="Polar residues" evidence="1">
    <location>
        <begin position="227"/>
        <end position="239"/>
    </location>
</feature>
<accession>M2ZXD5</accession>
<sequence>MLRSAMHHQQQHLFTTAATTTANKLQLPSPPSGRHSQHLSTTSKASLTLAVCCWRPAWCRTPSALQHLPAQRNTRIEPWVRPRRARFSSSTTRLNQRRVCKNRRTNSSGIANPDLHAKSSIPRSIPEKPSKQQRSYKSLQENSARIGGSTGKTFANLRTKRSAQKVVQEARHRCRVPGMLEWGGQVDNAPSNPSQLDTRVVTTARPSQQRIPSSSGSCSMAAHRNHTVQSREAPGSNSLGRVSSTIWVTDGRWADRSKSRDTGTMRQRLPCLRLICPRSTDIEGSLLEDGGRESGLALISSFPSSERPSFQPLGLIYQHGNRNEVLDQQRPATRIFGLNRALHNATGYSIGDSLPSPPMPFSKNHLQVDIEGSKSNIATTPMLGHHKPDRRMCNLTASSVDSYRRQRFFGWVGRERSTSLLHHAERDEELRPKRAFGFAITSLDMIPLFPKTQRGEMGEKAVATSGDLLFQSAATPCGGDKDRWRARQQRESRTILYGHYLTNPTCAAWPDSSSSKCSVPAEGYDAAQAHRQKALGVAPNDVDCIPCTSSRDDRLERTMQLAESTFIHKTTQSSLTNIIDLITGLALPVFPNLIFVWNCFLQDCSTGNFQQARIGHLTQPAPVGQENDITVLKMPYSVLQSNTVHWTGLNLKWKLAKQHRIFLNHHQTRLGPRNARRFVPRTQCWTDHRYHSRIAALHYRTENCRNDPNSLVSYWLKVSSEPHFAHATVVGALGDWSSEDLGQVEVAGMELVTDAKRTRLKRDPDGIGILKLHVVS</sequence>
<name>M2ZXD5_PSEFD</name>
<feature type="compositionally biased region" description="Polar residues" evidence="1">
    <location>
        <begin position="132"/>
        <end position="143"/>
    </location>
</feature>
<keyword evidence="3" id="KW-1185">Reference proteome</keyword>
<dbReference type="GeneID" id="19333318"/>
<proteinExistence type="predicted"/>
<evidence type="ECO:0000256" key="1">
    <source>
        <dbReference type="SAM" id="MobiDB-lite"/>
    </source>
</evidence>
<feature type="compositionally biased region" description="Basic residues" evidence="1">
    <location>
        <begin position="95"/>
        <end position="104"/>
    </location>
</feature>
<gene>
    <name evidence="2" type="ORF">MYCFIDRAFT_175077</name>
</gene>
<organism evidence="2 3">
    <name type="scientific">Pseudocercospora fijiensis (strain CIRAD86)</name>
    <name type="common">Black leaf streak disease fungus</name>
    <name type="synonym">Mycosphaerella fijiensis</name>
    <dbReference type="NCBI Taxonomy" id="383855"/>
    <lineage>
        <taxon>Eukaryota</taxon>
        <taxon>Fungi</taxon>
        <taxon>Dikarya</taxon>
        <taxon>Ascomycota</taxon>
        <taxon>Pezizomycotina</taxon>
        <taxon>Dothideomycetes</taxon>
        <taxon>Dothideomycetidae</taxon>
        <taxon>Mycosphaerellales</taxon>
        <taxon>Mycosphaerellaceae</taxon>
        <taxon>Pseudocercospora</taxon>
    </lineage>
</organism>
<feature type="region of interest" description="Disordered" evidence="1">
    <location>
        <begin position="82"/>
        <end position="160"/>
    </location>
</feature>
<dbReference type="VEuPathDB" id="FungiDB:MYCFIDRAFT_175077"/>